<dbReference type="AlphaFoldDB" id="V5D2R6"/>
<evidence type="ECO:0000313" key="2">
    <source>
        <dbReference type="Proteomes" id="UP000017861"/>
    </source>
</evidence>
<dbReference type="VEuPathDB" id="TriTrypDB:TCDM_10604"/>
<organism evidence="1 2">
    <name type="scientific">Trypanosoma cruzi Dm28c</name>
    <dbReference type="NCBI Taxonomy" id="1416333"/>
    <lineage>
        <taxon>Eukaryota</taxon>
        <taxon>Discoba</taxon>
        <taxon>Euglenozoa</taxon>
        <taxon>Kinetoplastea</taxon>
        <taxon>Metakinetoplastina</taxon>
        <taxon>Trypanosomatida</taxon>
        <taxon>Trypanosomatidae</taxon>
        <taxon>Trypanosoma</taxon>
        <taxon>Schizotrypanum</taxon>
    </lineage>
</organism>
<gene>
    <name evidence="1" type="ORF">TCDM_10604</name>
</gene>
<proteinExistence type="predicted"/>
<comment type="caution">
    <text evidence="1">The sequence shown here is derived from an EMBL/GenBank/DDBJ whole genome shotgun (WGS) entry which is preliminary data.</text>
</comment>
<dbReference type="Proteomes" id="UP000017861">
    <property type="component" value="Unassembled WGS sequence"/>
</dbReference>
<dbReference type="EMBL" id="AYLP01000243">
    <property type="protein sequence ID" value="ESS61776.1"/>
    <property type="molecule type" value="Genomic_DNA"/>
</dbReference>
<accession>V5D2R6</accession>
<evidence type="ECO:0000313" key="1">
    <source>
        <dbReference type="EMBL" id="ESS61776.1"/>
    </source>
</evidence>
<sequence>MESIYSASAFMYADAHTLVASGADIHACAAAMPPLLSFVATWAAEHNLKINVDKSEAALFHISSHTRSEEEMADLLPGNGTYVFSPAQCACWTPRSIYFLILLRTLPPLQGRQRHAVTNCDRSHRLVRPITIRNPFRLDTSMVCHCIMAMQLSHALPPPASIIRKYFTATVVKHTLALVHQRKMHLSN</sequence>
<name>V5D2R6_TRYCR</name>
<protein>
    <submittedName>
        <fullName evidence="1">Uncharacterized protein</fullName>
    </submittedName>
</protein>
<reference evidence="1 2" key="1">
    <citation type="journal article" date="2014" name="Genome Announc.">
        <title>Trypanosoma cruzi Clone Dm28c Draft Genome Sequence.</title>
        <authorList>
            <person name="Grisard E.C."/>
            <person name="Teixeira S.M."/>
            <person name="de Almeida L.G."/>
            <person name="Stoco P.H."/>
            <person name="Gerber A.L."/>
            <person name="Talavera-Lopez C."/>
            <person name="Lima O.C."/>
            <person name="Andersson B."/>
            <person name="de Vasconcelos A.T."/>
        </authorList>
    </citation>
    <scope>NUCLEOTIDE SEQUENCE [LARGE SCALE GENOMIC DNA]</scope>
    <source>
        <strain evidence="1 2">Dm28c</strain>
    </source>
</reference>